<dbReference type="InterPro" id="IPR032820">
    <property type="entry name" value="ATPase_put"/>
</dbReference>
<feature type="transmembrane region" description="Helical" evidence="1">
    <location>
        <begin position="37"/>
        <end position="58"/>
    </location>
</feature>
<accession>A0A1T4KBK6</accession>
<dbReference type="EMBL" id="FUWY01000001">
    <property type="protein sequence ID" value="SJZ39705.1"/>
    <property type="molecule type" value="Genomic_DNA"/>
</dbReference>
<dbReference type="Proteomes" id="UP000243297">
    <property type="component" value="Unassembled WGS sequence"/>
</dbReference>
<dbReference type="AlphaFoldDB" id="A0A1T4KBK6"/>
<keyword evidence="1" id="KW-0472">Membrane</keyword>
<sequence length="61" mass="6434">MKSIAQALSLGFTIIANIGLGTLVGYGLDVWLGTKPIFMIIGILCGTVSAFLTLYAMVVKK</sequence>
<evidence type="ECO:0000313" key="2">
    <source>
        <dbReference type="EMBL" id="SJZ39705.1"/>
    </source>
</evidence>
<dbReference type="Pfam" id="PF09527">
    <property type="entry name" value="ATPase_gene1"/>
    <property type="match status" value="1"/>
</dbReference>
<keyword evidence="3" id="KW-1185">Reference proteome</keyword>
<name>A0A1T4KBK6_9FIRM</name>
<organism evidence="2 3">
    <name type="scientific">Anaerorhabdus furcosa</name>
    <dbReference type="NCBI Taxonomy" id="118967"/>
    <lineage>
        <taxon>Bacteria</taxon>
        <taxon>Bacillati</taxon>
        <taxon>Bacillota</taxon>
        <taxon>Erysipelotrichia</taxon>
        <taxon>Erysipelotrichales</taxon>
        <taxon>Erysipelotrichaceae</taxon>
        <taxon>Anaerorhabdus</taxon>
    </lineage>
</organism>
<keyword evidence="1" id="KW-1133">Transmembrane helix</keyword>
<dbReference type="RefSeq" id="WP_078710890.1">
    <property type="nucleotide sequence ID" value="NZ_FUWY01000001.1"/>
</dbReference>
<gene>
    <name evidence="2" type="ORF">SAMN02745191_0452</name>
</gene>
<protein>
    <submittedName>
        <fullName evidence="2">Putative F0F1-ATPase subunit Ca2+/Mg2+ transporter</fullName>
    </submittedName>
</protein>
<dbReference type="OrthoDB" id="37739at2"/>
<dbReference type="STRING" id="118967.SAMN02745191_0452"/>
<keyword evidence="1" id="KW-0812">Transmembrane</keyword>
<evidence type="ECO:0000313" key="3">
    <source>
        <dbReference type="Proteomes" id="UP000243297"/>
    </source>
</evidence>
<evidence type="ECO:0000256" key="1">
    <source>
        <dbReference type="SAM" id="Phobius"/>
    </source>
</evidence>
<proteinExistence type="predicted"/>
<reference evidence="3" key="1">
    <citation type="submission" date="2017-02" db="EMBL/GenBank/DDBJ databases">
        <authorList>
            <person name="Varghese N."/>
            <person name="Submissions S."/>
        </authorList>
    </citation>
    <scope>NUCLEOTIDE SEQUENCE [LARGE SCALE GENOMIC DNA]</scope>
    <source>
        <strain evidence="3">ATCC 25662</strain>
    </source>
</reference>